<feature type="transmembrane region" description="Helical" evidence="1">
    <location>
        <begin position="186"/>
        <end position="205"/>
    </location>
</feature>
<gene>
    <name evidence="2" type="ORF">FLA105534_03259</name>
</gene>
<keyword evidence="1" id="KW-1133">Transmembrane helix</keyword>
<feature type="transmembrane region" description="Helical" evidence="1">
    <location>
        <begin position="12"/>
        <end position="32"/>
    </location>
</feature>
<accession>A0A6J4GNW8</accession>
<keyword evidence="1" id="KW-0472">Membrane</keyword>
<proteinExistence type="predicted"/>
<name>A0A6J4GNW8_9FLAO</name>
<keyword evidence="1" id="KW-0812">Transmembrane</keyword>
<dbReference type="Proteomes" id="UP000479938">
    <property type="component" value="Unassembled WGS sequence"/>
</dbReference>
<evidence type="ECO:0000313" key="2">
    <source>
        <dbReference type="EMBL" id="CAA9200793.1"/>
    </source>
</evidence>
<evidence type="ECO:0000256" key="1">
    <source>
        <dbReference type="SAM" id="Phobius"/>
    </source>
</evidence>
<sequence>MINKREKRKRIFYVPGIISLVFIPLLCLYSWYRKDVFKSEGCIDIYFPEKSFTKSNLESIKRNYQVFNFNSSEVLESKDLKNLQTVLRKMNRENDTINGVQIHLGNKMAYEVYVRILDILAIEQMPTYQQYNNDFFVLMLPKPKADKNLREITPITCGYWEANKEFVLKERKEKQFQYVLALYKKYWYLFLAYLGIVVLNIFALVKFNKTK</sequence>
<keyword evidence="3" id="KW-1185">Reference proteome</keyword>
<evidence type="ECO:0000313" key="3">
    <source>
        <dbReference type="Proteomes" id="UP000479938"/>
    </source>
</evidence>
<dbReference type="EMBL" id="CADCSU010000114">
    <property type="protein sequence ID" value="CAA9200793.1"/>
    <property type="molecule type" value="Genomic_DNA"/>
</dbReference>
<organism evidence="2 3">
    <name type="scientific">Flavobacterium bizetiae</name>
    <dbReference type="NCBI Taxonomy" id="2704140"/>
    <lineage>
        <taxon>Bacteria</taxon>
        <taxon>Pseudomonadati</taxon>
        <taxon>Bacteroidota</taxon>
        <taxon>Flavobacteriia</taxon>
        <taxon>Flavobacteriales</taxon>
        <taxon>Flavobacteriaceae</taxon>
        <taxon>Flavobacterium</taxon>
    </lineage>
</organism>
<dbReference type="RefSeq" id="WP_173971761.1">
    <property type="nucleotide sequence ID" value="NZ_CADCSU010000114.1"/>
</dbReference>
<protein>
    <submittedName>
        <fullName evidence="2">Uncharacterized protein</fullName>
    </submittedName>
</protein>
<reference evidence="2 3" key="1">
    <citation type="submission" date="2020-02" db="EMBL/GenBank/DDBJ databases">
        <authorList>
            <person name="Criscuolo A."/>
        </authorList>
    </citation>
    <scope>NUCLEOTIDE SEQUENCE [LARGE SCALE GENOMIC DNA]</scope>
    <source>
        <strain evidence="2">CIP105534</strain>
    </source>
</reference>
<dbReference type="AlphaFoldDB" id="A0A6J4GNW8"/>